<organism evidence="2 3">
    <name type="scientific">Panagrellus redivivus</name>
    <name type="common">Microworm</name>
    <dbReference type="NCBI Taxonomy" id="6233"/>
    <lineage>
        <taxon>Eukaryota</taxon>
        <taxon>Metazoa</taxon>
        <taxon>Ecdysozoa</taxon>
        <taxon>Nematoda</taxon>
        <taxon>Chromadorea</taxon>
        <taxon>Rhabditida</taxon>
        <taxon>Tylenchina</taxon>
        <taxon>Panagrolaimomorpha</taxon>
        <taxon>Panagrolaimoidea</taxon>
        <taxon>Panagrolaimidae</taxon>
        <taxon>Panagrellus</taxon>
    </lineage>
</organism>
<reference evidence="3" key="2">
    <citation type="submission" date="2020-10" db="UniProtKB">
        <authorList>
            <consortium name="WormBaseParasite"/>
        </authorList>
    </citation>
    <scope>IDENTIFICATION</scope>
</reference>
<evidence type="ECO:0000313" key="3">
    <source>
        <dbReference type="WBParaSite" id="Pan_g1962.t1"/>
    </source>
</evidence>
<name>A0A7E4VD64_PANRE</name>
<dbReference type="Proteomes" id="UP000492821">
    <property type="component" value="Unassembled WGS sequence"/>
</dbReference>
<sequence>MNTVLRGKNRSSDQRLSLNRSPHESDSTADSTVTSNQVVCKESRTPTLLLNKALSIERDFSQSIRTVNGAMTTYMKHAVFGPPDTGMPK</sequence>
<accession>A0A7E4VD64</accession>
<reference evidence="2" key="1">
    <citation type="journal article" date="2013" name="Genetics">
        <title>The draft genome and transcriptome of Panagrellus redivivus are shaped by the harsh demands of a free-living lifestyle.</title>
        <authorList>
            <person name="Srinivasan J."/>
            <person name="Dillman A.R."/>
            <person name="Macchietto M.G."/>
            <person name="Heikkinen L."/>
            <person name="Lakso M."/>
            <person name="Fracchia K.M."/>
            <person name="Antoshechkin I."/>
            <person name="Mortazavi A."/>
            <person name="Wong G."/>
            <person name="Sternberg P.W."/>
        </authorList>
    </citation>
    <scope>NUCLEOTIDE SEQUENCE [LARGE SCALE GENOMIC DNA]</scope>
    <source>
        <strain evidence="2">MT8872</strain>
    </source>
</reference>
<protein>
    <submittedName>
        <fullName evidence="3">BLOC-1-related complex subunit 7</fullName>
    </submittedName>
</protein>
<feature type="compositionally biased region" description="Polar residues" evidence="1">
    <location>
        <begin position="28"/>
        <end position="38"/>
    </location>
</feature>
<dbReference type="WBParaSite" id="Pan_g1962.t1">
    <property type="protein sequence ID" value="Pan_g1962.t1"/>
    <property type="gene ID" value="Pan_g1962"/>
</dbReference>
<evidence type="ECO:0000256" key="1">
    <source>
        <dbReference type="SAM" id="MobiDB-lite"/>
    </source>
</evidence>
<dbReference type="AlphaFoldDB" id="A0A7E4VD64"/>
<keyword evidence="2" id="KW-1185">Reference proteome</keyword>
<evidence type="ECO:0000313" key="2">
    <source>
        <dbReference type="Proteomes" id="UP000492821"/>
    </source>
</evidence>
<feature type="region of interest" description="Disordered" evidence="1">
    <location>
        <begin position="1"/>
        <end position="38"/>
    </location>
</feature>
<proteinExistence type="predicted"/>